<dbReference type="FunCoup" id="A0A2K1L4J1">
    <property type="interactions" value="792"/>
</dbReference>
<name>A0A2K1L4J1_PHYPA</name>
<organism evidence="2">
    <name type="scientific">Physcomitrium patens</name>
    <name type="common">Spreading-leaved earth moss</name>
    <name type="synonym">Physcomitrella patens</name>
    <dbReference type="NCBI Taxonomy" id="3218"/>
    <lineage>
        <taxon>Eukaryota</taxon>
        <taxon>Viridiplantae</taxon>
        <taxon>Streptophyta</taxon>
        <taxon>Embryophyta</taxon>
        <taxon>Bryophyta</taxon>
        <taxon>Bryophytina</taxon>
        <taxon>Bryopsida</taxon>
        <taxon>Funariidae</taxon>
        <taxon>Funariales</taxon>
        <taxon>Funariaceae</taxon>
        <taxon>Physcomitrium</taxon>
    </lineage>
</organism>
<dbReference type="Gramene" id="Pp3c2_37210V3.1">
    <property type="protein sequence ID" value="PAC:32936549.CDS.1"/>
    <property type="gene ID" value="Pp3c2_37210"/>
</dbReference>
<dbReference type="NCBIfam" id="TIGR01615">
    <property type="entry name" value="A_thal_3542"/>
    <property type="match status" value="1"/>
</dbReference>
<feature type="region of interest" description="Disordered" evidence="1">
    <location>
        <begin position="120"/>
        <end position="146"/>
    </location>
</feature>
<feature type="region of interest" description="Disordered" evidence="1">
    <location>
        <begin position="327"/>
        <end position="415"/>
    </location>
</feature>
<reference evidence="2 4" key="1">
    <citation type="journal article" date="2008" name="Science">
        <title>The Physcomitrella genome reveals evolutionary insights into the conquest of land by plants.</title>
        <authorList>
            <person name="Rensing S."/>
            <person name="Lang D."/>
            <person name="Zimmer A."/>
            <person name="Terry A."/>
            <person name="Salamov A."/>
            <person name="Shapiro H."/>
            <person name="Nishiyama T."/>
            <person name="Perroud P.-F."/>
            <person name="Lindquist E."/>
            <person name="Kamisugi Y."/>
            <person name="Tanahashi T."/>
            <person name="Sakakibara K."/>
            <person name="Fujita T."/>
            <person name="Oishi K."/>
            <person name="Shin-I T."/>
            <person name="Kuroki Y."/>
            <person name="Toyoda A."/>
            <person name="Suzuki Y."/>
            <person name="Hashimoto A."/>
            <person name="Yamaguchi K."/>
            <person name="Sugano A."/>
            <person name="Kohara Y."/>
            <person name="Fujiyama A."/>
            <person name="Anterola A."/>
            <person name="Aoki S."/>
            <person name="Ashton N."/>
            <person name="Barbazuk W.B."/>
            <person name="Barker E."/>
            <person name="Bennetzen J."/>
            <person name="Bezanilla M."/>
            <person name="Blankenship R."/>
            <person name="Cho S.H."/>
            <person name="Dutcher S."/>
            <person name="Estelle M."/>
            <person name="Fawcett J.A."/>
            <person name="Gundlach H."/>
            <person name="Hanada K."/>
            <person name="Heyl A."/>
            <person name="Hicks K.A."/>
            <person name="Hugh J."/>
            <person name="Lohr M."/>
            <person name="Mayer K."/>
            <person name="Melkozernov A."/>
            <person name="Murata T."/>
            <person name="Nelson D."/>
            <person name="Pils B."/>
            <person name="Prigge M."/>
            <person name="Reiss B."/>
            <person name="Renner T."/>
            <person name="Rombauts S."/>
            <person name="Rushton P."/>
            <person name="Sanderfoot A."/>
            <person name="Schween G."/>
            <person name="Shiu S.-H."/>
            <person name="Stueber K."/>
            <person name="Theodoulou F.L."/>
            <person name="Tu H."/>
            <person name="Van de Peer Y."/>
            <person name="Verrier P.J."/>
            <person name="Waters E."/>
            <person name="Wood A."/>
            <person name="Yang L."/>
            <person name="Cove D."/>
            <person name="Cuming A."/>
            <person name="Hasebe M."/>
            <person name="Lucas S."/>
            <person name="Mishler D.B."/>
            <person name="Reski R."/>
            <person name="Grigoriev I."/>
            <person name="Quatrano R.S."/>
            <person name="Boore J.L."/>
        </authorList>
    </citation>
    <scope>NUCLEOTIDE SEQUENCE [LARGE SCALE GENOMIC DNA]</scope>
    <source>
        <strain evidence="3 4">cv. Gransden 2004</strain>
    </source>
</reference>
<dbReference type="EMBL" id="ABEU02000002">
    <property type="protein sequence ID" value="PNR60944.1"/>
    <property type="molecule type" value="Genomic_DNA"/>
</dbReference>
<dbReference type="GeneID" id="112279007"/>
<protein>
    <recommendedName>
        <fullName evidence="5">DUF506 family protein</fullName>
    </recommendedName>
</protein>
<feature type="compositionally biased region" description="Basic and acidic residues" evidence="1">
    <location>
        <begin position="120"/>
        <end position="136"/>
    </location>
</feature>
<feature type="region of interest" description="Disordered" evidence="1">
    <location>
        <begin position="1"/>
        <end position="24"/>
    </location>
</feature>
<evidence type="ECO:0000313" key="3">
    <source>
        <dbReference type="EnsemblPlants" id="PAC:32936549.CDS.1"/>
    </source>
</evidence>
<keyword evidence="4" id="KW-1185">Reference proteome</keyword>
<dbReference type="OrthoDB" id="548115at2759"/>
<evidence type="ECO:0008006" key="5">
    <source>
        <dbReference type="Google" id="ProtNLM"/>
    </source>
</evidence>
<dbReference type="EnsemblPlants" id="Pp3c2_37210V3.1">
    <property type="protein sequence ID" value="PAC:32936549.CDS.1"/>
    <property type="gene ID" value="Pp3c2_37210"/>
</dbReference>
<evidence type="ECO:0000313" key="2">
    <source>
        <dbReference type="EMBL" id="PNR60944.1"/>
    </source>
</evidence>
<dbReference type="EnsemblPlants" id="Pp3c2_37210V3.2">
    <property type="protein sequence ID" value="PAC:32936550.CDS.1"/>
    <property type="gene ID" value="Pp3c2_37210"/>
</dbReference>
<evidence type="ECO:0000256" key="1">
    <source>
        <dbReference type="SAM" id="MobiDB-lite"/>
    </source>
</evidence>
<dbReference type="AlphaFoldDB" id="A0A2K1L4J1"/>
<dbReference type="Gramene" id="Pp3c2_37210V3.2">
    <property type="protein sequence ID" value="PAC:32936550.CDS.1"/>
    <property type="gene ID" value="Pp3c2_37210"/>
</dbReference>
<dbReference type="PANTHER" id="PTHR31579">
    <property type="entry name" value="OS03G0796600 PROTEIN"/>
    <property type="match status" value="1"/>
</dbReference>
<dbReference type="PaxDb" id="3218-PP1S1_91V6.1"/>
<reference evidence="2 4" key="2">
    <citation type="journal article" date="2018" name="Plant J.">
        <title>The Physcomitrella patens chromosome-scale assembly reveals moss genome structure and evolution.</title>
        <authorList>
            <person name="Lang D."/>
            <person name="Ullrich K.K."/>
            <person name="Murat F."/>
            <person name="Fuchs J."/>
            <person name="Jenkins J."/>
            <person name="Haas F.B."/>
            <person name="Piednoel M."/>
            <person name="Gundlach H."/>
            <person name="Van Bel M."/>
            <person name="Meyberg R."/>
            <person name="Vives C."/>
            <person name="Morata J."/>
            <person name="Symeonidi A."/>
            <person name="Hiss M."/>
            <person name="Muchero W."/>
            <person name="Kamisugi Y."/>
            <person name="Saleh O."/>
            <person name="Blanc G."/>
            <person name="Decker E.L."/>
            <person name="van Gessel N."/>
            <person name="Grimwood J."/>
            <person name="Hayes R.D."/>
            <person name="Graham S.W."/>
            <person name="Gunter L.E."/>
            <person name="McDaniel S.F."/>
            <person name="Hoernstein S.N.W."/>
            <person name="Larsson A."/>
            <person name="Li F.W."/>
            <person name="Perroud P.F."/>
            <person name="Phillips J."/>
            <person name="Ranjan P."/>
            <person name="Rokshar D.S."/>
            <person name="Rothfels C.J."/>
            <person name="Schneider L."/>
            <person name="Shu S."/>
            <person name="Stevenson D.W."/>
            <person name="Thummler F."/>
            <person name="Tillich M."/>
            <person name="Villarreal Aguilar J.C."/>
            <person name="Widiez T."/>
            <person name="Wong G.K."/>
            <person name="Wymore A."/>
            <person name="Zhang Y."/>
            <person name="Zimmer A.D."/>
            <person name="Quatrano R.S."/>
            <person name="Mayer K.F.X."/>
            <person name="Goodstein D."/>
            <person name="Casacuberta J.M."/>
            <person name="Vandepoele K."/>
            <person name="Reski R."/>
            <person name="Cuming A.C."/>
            <person name="Tuskan G.A."/>
            <person name="Maumus F."/>
            <person name="Salse J."/>
            <person name="Schmutz J."/>
            <person name="Rensing S.A."/>
        </authorList>
    </citation>
    <scope>NUCLEOTIDE SEQUENCE [LARGE SCALE GENOMIC DNA]</scope>
    <source>
        <strain evidence="3 4">cv. Gransden 2004</strain>
    </source>
</reference>
<dbReference type="KEGG" id="ppp:112279007"/>
<dbReference type="RefSeq" id="XP_024368804.1">
    <property type="nucleotide sequence ID" value="XM_024513036.2"/>
</dbReference>
<reference evidence="3" key="3">
    <citation type="submission" date="2020-12" db="UniProtKB">
        <authorList>
            <consortium name="EnsemblPlants"/>
        </authorList>
    </citation>
    <scope>IDENTIFICATION</scope>
</reference>
<evidence type="ECO:0000313" key="4">
    <source>
        <dbReference type="Proteomes" id="UP000006727"/>
    </source>
</evidence>
<dbReference type="InterPro" id="IPR006502">
    <property type="entry name" value="PDDEXK-like"/>
</dbReference>
<feature type="region of interest" description="Disordered" evidence="1">
    <location>
        <begin position="36"/>
        <end position="105"/>
    </location>
</feature>
<sequence length="431" mass="47704">MPGLVTMKPLGPMSKAKSASSKALALAKDMEDQGLGALQSQVRMSPSKKGRRPTDLQAVGRLTRSNRTKNLRMKLLGEERDVESTVDPLEDVKSESERESEPSSECLAAMVEEFLESEINEKYSRGRSPRNSDDRSSWTSSADEDTPPSLVADLYVYLQYVCSKERILLDEVSKVVVAAKQDGGDMSELRHQVMKHLRRAGYNAGICKSKWDYLGGIPGCDYEYVDVIYEGPSTGEDGERIIIDIDFKAQFEIARPTAGYDALVRVLPSVFVGKVDQLDWIINLMCDAVKLSLKKRGMHLPPWRKPEYMRAKWFSDHKRKANDTTLKRIGEGEDPPSNPHPCKSGVLLQSSGCNPTQKPEPVEKHATKGSTAGAIRNDDWQPPMLKPRKSQGPGHAGLASLFKTTSLSTPMNHAIRDQGLDRKSFLAAAAS</sequence>
<dbReference type="Pfam" id="PF04720">
    <property type="entry name" value="PDDEXK_6"/>
    <property type="match status" value="1"/>
</dbReference>
<feature type="compositionally biased region" description="Basic and acidic residues" evidence="1">
    <location>
        <begin position="90"/>
        <end position="101"/>
    </location>
</feature>
<accession>A0A2K1L4J1</accession>
<proteinExistence type="predicted"/>
<feature type="compositionally biased region" description="Polar residues" evidence="1">
    <location>
        <begin position="402"/>
        <end position="411"/>
    </location>
</feature>
<dbReference type="Proteomes" id="UP000006727">
    <property type="component" value="Chromosome 2"/>
</dbReference>
<feature type="compositionally biased region" description="Low complexity" evidence="1">
    <location>
        <begin position="14"/>
        <end position="24"/>
    </location>
</feature>
<feature type="compositionally biased region" description="Polar residues" evidence="1">
    <location>
        <begin position="347"/>
        <end position="357"/>
    </location>
</feature>
<dbReference type="PANTHER" id="PTHR31579:SF1">
    <property type="entry name" value="OS03G0796600 PROTEIN"/>
    <property type="match status" value="1"/>
</dbReference>
<gene>
    <name evidence="3" type="primary">LOC112279007</name>
    <name evidence="2" type="ORF">PHYPA_003737</name>
</gene>